<keyword evidence="4" id="KW-1185">Reference proteome</keyword>
<comment type="caution">
    <text evidence="2">The sequence shown here is derived from an EMBL/GenBank/DDBJ whole genome shotgun (WGS) entry which is preliminary data.</text>
</comment>
<evidence type="ECO:0000313" key="2">
    <source>
        <dbReference type="EMBL" id="CAI3974785.1"/>
    </source>
</evidence>
<dbReference type="Proteomes" id="UP001152797">
    <property type="component" value="Unassembled WGS sequence"/>
</dbReference>
<dbReference type="EMBL" id="CAMXCT010000158">
    <property type="protein sequence ID" value="CAI3974785.1"/>
    <property type="molecule type" value="Genomic_DNA"/>
</dbReference>
<feature type="region of interest" description="Disordered" evidence="1">
    <location>
        <begin position="1"/>
        <end position="51"/>
    </location>
</feature>
<dbReference type="EMBL" id="CAMXCT020000158">
    <property type="protein sequence ID" value="CAL1128160.1"/>
    <property type="molecule type" value="Genomic_DNA"/>
</dbReference>
<gene>
    <name evidence="2" type="ORF">C1SCF055_LOCUS3160</name>
</gene>
<protein>
    <submittedName>
        <fullName evidence="2">Uncharacterized protein</fullName>
    </submittedName>
</protein>
<dbReference type="EMBL" id="CAMXCT030000158">
    <property type="protein sequence ID" value="CAL4762097.1"/>
    <property type="molecule type" value="Genomic_DNA"/>
</dbReference>
<proteinExistence type="predicted"/>
<dbReference type="AlphaFoldDB" id="A0A9P1BLC3"/>
<name>A0A9P1BLC3_9DINO</name>
<accession>A0A9P1BLC3</accession>
<reference evidence="2" key="1">
    <citation type="submission" date="2022-10" db="EMBL/GenBank/DDBJ databases">
        <authorList>
            <person name="Chen Y."/>
            <person name="Dougan E. K."/>
            <person name="Chan C."/>
            <person name="Rhodes N."/>
            <person name="Thang M."/>
        </authorList>
    </citation>
    <scope>NUCLEOTIDE SEQUENCE</scope>
</reference>
<sequence length="111" mass="12178">MTGQIMSRQDRQLASVDHGSGLASEAHGTRPSGLRTGTKEKGLSTQLMDSFDEEWQMADATRKGREKDLGLEPGQVAQFGKMSQRERWLEAFHGVPFAAIPIPEDSHAGCH</sequence>
<evidence type="ECO:0000256" key="1">
    <source>
        <dbReference type="SAM" id="MobiDB-lite"/>
    </source>
</evidence>
<reference evidence="3 4" key="2">
    <citation type="submission" date="2024-05" db="EMBL/GenBank/DDBJ databases">
        <authorList>
            <person name="Chen Y."/>
            <person name="Shah S."/>
            <person name="Dougan E. K."/>
            <person name="Thang M."/>
            <person name="Chan C."/>
        </authorList>
    </citation>
    <scope>NUCLEOTIDE SEQUENCE [LARGE SCALE GENOMIC DNA]</scope>
</reference>
<evidence type="ECO:0000313" key="3">
    <source>
        <dbReference type="EMBL" id="CAL4762097.1"/>
    </source>
</evidence>
<organism evidence="2">
    <name type="scientific">Cladocopium goreaui</name>
    <dbReference type="NCBI Taxonomy" id="2562237"/>
    <lineage>
        <taxon>Eukaryota</taxon>
        <taxon>Sar</taxon>
        <taxon>Alveolata</taxon>
        <taxon>Dinophyceae</taxon>
        <taxon>Suessiales</taxon>
        <taxon>Symbiodiniaceae</taxon>
        <taxon>Cladocopium</taxon>
    </lineage>
</organism>
<evidence type="ECO:0000313" key="4">
    <source>
        <dbReference type="Proteomes" id="UP001152797"/>
    </source>
</evidence>